<evidence type="ECO:0000256" key="1">
    <source>
        <dbReference type="SAM" id="Phobius"/>
    </source>
</evidence>
<evidence type="ECO:0008006" key="4">
    <source>
        <dbReference type="Google" id="ProtNLM"/>
    </source>
</evidence>
<protein>
    <recommendedName>
        <fullName evidence="4">ABC transporter permease</fullName>
    </recommendedName>
</protein>
<feature type="transmembrane region" description="Helical" evidence="1">
    <location>
        <begin position="84"/>
        <end position="109"/>
    </location>
</feature>
<feature type="transmembrane region" description="Helical" evidence="1">
    <location>
        <begin position="189"/>
        <end position="213"/>
    </location>
</feature>
<feature type="transmembrane region" description="Helical" evidence="1">
    <location>
        <begin position="219"/>
        <end position="236"/>
    </location>
</feature>
<dbReference type="RefSeq" id="WP_258846035.1">
    <property type="nucleotide sequence ID" value="NZ_JANUGX010000015.1"/>
</dbReference>
<name>A0ABT2A7S0_9BURK</name>
<keyword evidence="3" id="KW-1185">Reference proteome</keyword>
<sequence>MNALTMKWLLRREYWEHKGSMFWAPAIVGALLVLFVGGTVIYGLAMHGTPGTIQINGRIVSHGAFAAAMPPEMQIKLSRLASGLYVAAGAPLFLVMAGVMFFYCLGALYDERRDRSILFWKSLPVSDATTVLSKAITALCVAPIIAGVLAVVASLLLLTIGAIGLSFSGVHLIGALLTQPDLYLQPLRLLALLPVYVVWALPTVGWLLLVSSWAKTKPFLWAVGVPLVALLLVKWISYTLENFSGTPLNIMPVAQDIVARMLSGSVPGIWFSFTDGIPAAVRESGQGQGPDMGLLFEASWMTLATVQAWVGALAGAAMIFAAMRLRRWRDEG</sequence>
<comment type="caution">
    <text evidence="2">The sequence shown here is derived from an EMBL/GenBank/DDBJ whole genome shotgun (WGS) entry which is preliminary data.</text>
</comment>
<dbReference type="Proteomes" id="UP001205560">
    <property type="component" value="Unassembled WGS sequence"/>
</dbReference>
<keyword evidence="1" id="KW-0472">Membrane</keyword>
<feature type="transmembrane region" description="Helical" evidence="1">
    <location>
        <begin position="130"/>
        <end position="149"/>
    </location>
</feature>
<accession>A0ABT2A7S0</accession>
<feature type="transmembrane region" description="Helical" evidence="1">
    <location>
        <begin position="21"/>
        <end position="45"/>
    </location>
</feature>
<proteinExistence type="predicted"/>
<evidence type="ECO:0000313" key="2">
    <source>
        <dbReference type="EMBL" id="MCS0590258.1"/>
    </source>
</evidence>
<dbReference type="EMBL" id="JANUGX010000015">
    <property type="protein sequence ID" value="MCS0590258.1"/>
    <property type="molecule type" value="Genomic_DNA"/>
</dbReference>
<keyword evidence="1" id="KW-1133">Transmembrane helix</keyword>
<organism evidence="2 3">
    <name type="scientific">Massilia norwichensis</name>
    <dbReference type="NCBI Taxonomy" id="1442366"/>
    <lineage>
        <taxon>Bacteria</taxon>
        <taxon>Pseudomonadati</taxon>
        <taxon>Pseudomonadota</taxon>
        <taxon>Betaproteobacteria</taxon>
        <taxon>Burkholderiales</taxon>
        <taxon>Oxalobacteraceae</taxon>
        <taxon>Telluria group</taxon>
        <taxon>Massilia</taxon>
    </lineage>
</organism>
<evidence type="ECO:0000313" key="3">
    <source>
        <dbReference type="Proteomes" id="UP001205560"/>
    </source>
</evidence>
<gene>
    <name evidence="2" type="ORF">NX782_13755</name>
</gene>
<reference evidence="2 3" key="1">
    <citation type="submission" date="2022-08" db="EMBL/GenBank/DDBJ databases">
        <title>Reclassification of Massilia species as members of the genera Telluria, Duganella, Pseudoduganella, Mokoshia gen. nov. and Zemynaea gen. nov. using orthogonal and non-orthogonal genome-based approaches.</title>
        <authorList>
            <person name="Bowman J.P."/>
        </authorList>
    </citation>
    <scope>NUCLEOTIDE SEQUENCE [LARGE SCALE GENOMIC DNA]</scope>
    <source>
        <strain evidence="2 3">LMG 28164</strain>
    </source>
</reference>
<keyword evidence="1" id="KW-0812">Transmembrane</keyword>
<feature type="transmembrane region" description="Helical" evidence="1">
    <location>
        <begin position="300"/>
        <end position="323"/>
    </location>
</feature>